<dbReference type="PROSITE" id="PS51192">
    <property type="entry name" value="HELICASE_ATP_BIND_1"/>
    <property type="match status" value="1"/>
</dbReference>
<dbReference type="InterPro" id="IPR011545">
    <property type="entry name" value="DEAD/DEAH_box_helicase_dom"/>
</dbReference>
<dbReference type="OrthoDB" id="2320933at2759"/>
<dbReference type="InterPro" id="IPR050474">
    <property type="entry name" value="Hel308_SKI2-like"/>
</dbReference>
<dbReference type="STRING" id="77044.A0A1S8A565"/>
<protein>
    <submittedName>
        <fullName evidence="7">Putative DNA polymerase theta subunit</fullName>
    </submittedName>
</protein>
<evidence type="ECO:0000313" key="7">
    <source>
        <dbReference type="EMBL" id="GAW25254.1"/>
    </source>
</evidence>
<evidence type="ECO:0000256" key="2">
    <source>
        <dbReference type="ARBA" id="ARBA00022801"/>
    </source>
</evidence>
<dbReference type="PANTHER" id="PTHR47961:SF6">
    <property type="entry name" value="DNA-DIRECTED DNA POLYMERASE"/>
    <property type="match status" value="1"/>
</dbReference>
<evidence type="ECO:0000256" key="5">
    <source>
        <dbReference type="SAM" id="MobiDB-lite"/>
    </source>
</evidence>
<evidence type="ECO:0000256" key="1">
    <source>
        <dbReference type="ARBA" id="ARBA00022741"/>
    </source>
</evidence>
<proteinExistence type="predicted"/>
<dbReference type="EMBL" id="DF977448">
    <property type="protein sequence ID" value="GAW25254.1"/>
    <property type="molecule type" value="Genomic_DNA"/>
</dbReference>
<gene>
    <name evidence="7" type="ORF">SAMD00023353_0303570</name>
</gene>
<dbReference type="InterPro" id="IPR014001">
    <property type="entry name" value="Helicase_ATP-bd"/>
</dbReference>
<accession>A0A1S8A565</accession>
<feature type="domain" description="Helicase ATP-binding" evidence="6">
    <location>
        <begin position="139"/>
        <end position="320"/>
    </location>
</feature>
<evidence type="ECO:0000313" key="8">
    <source>
        <dbReference type="Proteomes" id="UP000054516"/>
    </source>
</evidence>
<evidence type="ECO:0000259" key="6">
    <source>
        <dbReference type="PROSITE" id="PS51192"/>
    </source>
</evidence>
<name>A0A1S8A565_ROSNE</name>
<dbReference type="Pfam" id="PF00270">
    <property type="entry name" value="DEAD"/>
    <property type="match status" value="1"/>
</dbReference>
<dbReference type="GO" id="GO:0016787">
    <property type="term" value="F:hydrolase activity"/>
    <property type="evidence" value="ECO:0007669"/>
    <property type="project" value="UniProtKB-KW"/>
</dbReference>
<dbReference type="AlphaFoldDB" id="A0A1S8A565"/>
<keyword evidence="4" id="KW-0067">ATP-binding</keyword>
<dbReference type="GO" id="GO:0003676">
    <property type="term" value="F:nucleic acid binding"/>
    <property type="evidence" value="ECO:0007669"/>
    <property type="project" value="InterPro"/>
</dbReference>
<feature type="region of interest" description="Disordered" evidence="5">
    <location>
        <begin position="1"/>
        <end position="48"/>
    </location>
</feature>
<dbReference type="GO" id="GO:0004386">
    <property type="term" value="F:helicase activity"/>
    <property type="evidence" value="ECO:0007669"/>
    <property type="project" value="UniProtKB-KW"/>
</dbReference>
<keyword evidence="3" id="KW-0347">Helicase</keyword>
<dbReference type="Gene3D" id="3.40.50.300">
    <property type="entry name" value="P-loop containing nucleotide triphosphate hydrolases"/>
    <property type="match status" value="1"/>
</dbReference>
<reference evidence="7" key="1">
    <citation type="submission" date="2016-03" db="EMBL/GenBank/DDBJ databases">
        <title>Draft genome sequence of Rosellinia necatrix.</title>
        <authorList>
            <person name="Kanematsu S."/>
        </authorList>
    </citation>
    <scope>NUCLEOTIDE SEQUENCE [LARGE SCALE GENOMIC DNA]</scope>
    <source>
        <strain evidence="7">W97</strain>
    </source>
</reference>
<dbReference type="Proteomes" id="UP000054516">
    <property type="component" value="Unassembled WGS sequence"/>
</dbReference>
<dbReference type="GO" id="GO:0005524">
    <property type="term" value="F:ATP binding"/>
    <property type="evidence" value="ECO:0007669"/>
    <property type="project" value="UniProtKB-KW"/>
</dbReference>
<organism evidence="7">
    <name type="scientific">Rosellinia necatrix</name>
    <name type="common">White root-rot fungus</name>
    <dbReference type="NCBI Taxonomy" id="77044"/>
    <lineage>
        <taxon>Eukaryota</taxon>
        <taxon>Fungi</taxon>
        <taxon>Dikarya</taxon>
        <taxon>Ascomycota</taxon>
        <taxon>Pezizomycotina</taxon>
        <taxon>Sordariomycetes</taxon>
        <taxon>Xylariomycetidae</taxon>
        <taxon>Xylariales</taxon>
        <taxon>Xylariaceae</taxon>
        <taxon>Rosellinia</taxon>
    </lineage>
</organism>
<keyword evidence="2" id="KW-0378">Hydrolase</keyword>
<dbReference type="PANTHER" id="PTHR47961">
    <property type="entry name" value="DNA POLYMERASE THETA, PUTATIVE (AFU_ORTHOLOGUE AFUA_1G05260)-RELATED"/>
    <property type="match status" value="1"/>
</dbReference>
<keyword evidence="1" id="KW-0547">Nucleotide-binding</keyword>
<evidence type="ECO:0000256" key="3">
    <source>
        <dbReference type="ARBA" id="ARBA00022806"/>
    </source>
</evidence>
<sequence length="320" mass="35456">MDRQQRVFHKTTVESVSSQQNNTHATTTLAGSKRPYPESVGSRHVEPSPQLRFQRASGVGKEPRRLTASDIVALDADAAAFPSEYSQRRAISATPTSVVDRSLSLAFSRYALPETLVNNLHALGIKEIYPWQKQCLLGPGLLEGTRNLVYSAPTGGGKSLVADILMLKRVLEGRNAKALLILPYVALVQEKVRWLRNIVQDIKRKPPDADEGDEKPRLWQKRPDEDNVRVVAFFGGGKIRATWSDFDIGVCTFEKANILINTAIDDCSIANLRAIVLDELHMVDDDHRGYLMELIATKLMSLENRVQIVGMSATLAVGNL</sequence>
<feature type="compositionally biased region" description="Polar residues" evidence="5">
    <location>
        <begin position="13"/>
        <end position="30"/>
    </location>
</feature>
<dbReference type="SUPFAM" id="SSF52540">
    <property type="entry name" value="P-loop containing nucleoside triphosphate hydrolases"/>
    <property type="match status" value="1"/>
</dbReference>
<dbReference type="CDD" id="cd18026">
    <property type="entry name" value="DEXHc_POLQ-like"/>
    <property type="match status" value="1"/>
</dbReference>
<dbReference type="InterPro" id="IPR027417">
    <property type="entry name" value="P-loop_NTPase"/>
</dbReference>
<evidence type="ECO:0000256" key="4">
    <source>
        <dbReference type="ARBA" id="ARBA00022840"/>
    </source>
</evidence>
<dbReference type="SMART" id="SM00487">
    <property type="entry name" value="DEXDc"/>
    <property type="match status" value="1"/>
</dbReference>
<keyword evidence="8" id="KW-1185">Reference proteome</keyword>